<evidence type="ECO:0000256" key="11">
    <source>
        <dbReference type="ARBA" id="ARBA00022967"/>
    </source>
</evidence>
<feature type="domain" description="Cytochrome oxidase subunit II transmembrane region profile" evidence="21">
    <location>
        <begin position="1"/>
        <end position="91"/>
    </location>
</feature>
<evidence type="ECO:0000256" key="13">
    <source>
        <dbReference type="ARBA" id="ARBA00022989"/>
    </source>
</evidence>
<comment type="catalytic activity">
    <reaction evidence="17">
        <text>4 Fe(II)-[cytochrome c] + O2 + 8 H(+)(in) = 4 Fe(III)-[cytochrome c] + 2 H2O + 4 H(+)(out)</text>
        <dbReference type="Rhea" id="RHEA:11436"/>
        <dbReference type="Rhea" id="RHEA-COMP:10350"/>
        <dbReference type="Rhea" id="RHEA-COMP:14399"/>
        <dbReference type="ChEBI" id="CHEBI:15377"/>
        <dbReference type="ChEBI" id="CHEBI:15378"/>
        <dbReference type="ChEBI" id="CHEBI:15379"/>
        <dbReference type="ChEBI" id="CHEBI:29033"/>
        <dbReference type="ChEBI" id="CHEBI:29034"/>
        <dbReference type="EC" id="7.1.1.9"/>
    </reaction>
    <physiologicalReaction direction="left-to-right" evidence="17">
        <dbReference type="Rhea" id="RHEA:11437"/>
    </physiologicalReaction>
</comment>
<evidence type="ECO:0000256" key="7">
    <source>
        <dbReference type="ARBA" id="ARBA00022692"/>
    </source>
</evidence>
<comment type="subunit">
    <text evidence="3">Component of the cytochrome c oxidase (complex IV, CIV), a multisubunit enzyme composed of a catalytic core of 3 subunits and several supernumerary subunits. The complex exists as a monomer or a dimer and forms supercomplexes (SCs) in the inner mitochondrial membrane with ubiquinol-cytochrome c oxidoreductase (cytochrome b-c1 complex, complex III, CIII).</text>
</comment>
<dbReference type="PRINTS" id="PR01166">
    <property type="entry name" value="CYCOXIDASEII"/>
</dbReference>
<dbReference type="AlphaFoldDB" id="A0A0A7DSX8"/>
<keyword evidence="7 18" id="KW-0812">Transmembrane</keyword>
<dbReference type="SUPFAM" id="SSF49503">
    <property type="entry name" value="Cupredoxins"/>
    <property type="match status" value="1"/>
</dbReference>
<keyword evidence="16 18" id="KW-0472">Membrane</keyword>
<dbReference type="Gene3D" id="1.10.287.90">
    <property type="match status" value="1"/>
</dbReference>
<dbReference type="Gene3D" id="2.60.40.420">
    <property type="entry name" value="Cupredoxins - blue copper proteins"/>
    <property type="match status" value="1"/>
</dbReference>
<dbReference type="InterPro" id="IPR008972">
    <property type="entry name" value="Cupredoxin"/>
</dbReference>
<keyword evidence="12 18" id="KW-0249">Electron transport</keyword>
<evidence type="ECO:0000256" key="16">
    <source>
        <dbReference type="ARBA" id="ARBA00023136"/>
    </source>
</evidence>
<reference evidence="22" key="1">
    <citation type="journal article" date="2014" name="BMC Genomics">
        <title>Complete mitochondrial genomes of the human follicle mites Demodex brevis and D. folliculorum: novel gene arrangement, truncated tRNA genes, and ancient divergence between species.</title>
        <authorList>
            <person name="Palopoli M.F."/>
            <person name="Minot S."/>
            <person name="Pei D."/>
            <person name="Satterly A."/>
            <person name="Endrizzi J."/>
        </authorList>
    </citation>
    <scope>NUCLEOTIDE SEQUENCE</scope>
</reference>
<dbReference type="PANTHER" id="PTHR22888">
    <property type="entry name" value="CYTOCHROME C OXIDASE, SUBUNIT II"/>
    <property type="match status" value="1"/>
</dbReference>
<evidence type="ECO:0000256" key="10">
    <source>
        <dbReference type="ARBA" id="ARBA00022842"/>
    </source>
</evidence>
<dbReference type="InterPro" id="IPR002429">
    <property type="entry name" value="CcO_II-like_C"/>
</dbReference>
<evidence type="ECO:0000313" key="22">
    <source>
        <dbReference type="EMBL" id="AIW82482.1"/>
    </source>
</evidence>
<evidence type="ECO:0000256" key="3">
    <source>
        <dbReference type="ARBA" id="ARBA00011164"/>
    </source>
</evidence>
<evidence type="ECO:0000256" key="18">
    <source>
        <dbReference type="RuleBase" id="RU000457"/>
    </source>
</evidence>
<evidence type="ECO:0000256" key="4">
    <source>
        <dbReference type="ARBA" id="ARBA00015946"/>
    </source>
</evidence>
<keyword evidence="9 18" id="KW-0999">Mitochondrion inner membrane</keyword>
<comment type="function">
    <text evidence="18">Component of the cytochrome c oxidase, the last enzyme in the mitochondrial electron transport chain which drives oxidative phosphorylation. The respiratory chain contains 3 multisubunit complexes succinate dehydrogenase (complex II, CII), ubiquinol-cytochrome c oxidoreductase (cytochrome b-c1 complex, complex III, CIII) and cytochrome c oxidase (complex IV, CIV), that cooperate to transfer electrons derived from NADH and succinate to molecular oxygen, creating an electrochemical gradient over the inner membrane that drives transmembrane transport and the ATP synthase. Cytochrome c oxidase is the component of the respiratory chain that catalyzes the reduction of oxygen to water. Electrons originating from reduced cytochrome c in the intermembrane space (IMS) are transferred via the dinuclear copper A center (CU(A)) of subunit 2 and heme A of subunit 1 to the active site in subunit 1, a binuclear center (BNC) formed by heme A3 and copper B (CU(B)). The BNC reduces molecular oxygen to 2 water molecules using 4 electrons from cytochrome c in the IMS and 4 protons from the mitochondrial matrix.</text>
</comment>
<gene>
    <name evidence="22" type="primary">COX2</name>
</gene>
<evidence type="ECO:0000256" key="19">
    <source>
        <dbReference type="SAM" id="Phobius"/>
    </source>
</evidence>
<keyword evidence="13 19" id="KW-1133">Transmembrane helix</keyword>
<dbReference type="PROSITE" id="PS00078">
    <property type="entry name" value="COX2"/>
    <property type="match status" value="1"/>
</dbReference>
<evidence type="ECO:0000256" key="8">
    <source>
        <dbReference type="ARBA" id="ARBA00022723"/>
    </source>
</evidence>
<protein>
    <recommendedName>
        <fullName evidence="4 18">Cytochrome c oxidase subunit 2</fullName>
    </recommendedName>
</protein>
<evidence type="ECO:0000256" key="17">
    <source>
        <dbReference type="ARBA" id="ARBA00049512"/>
    </source>
</evidence>
<evidence type="ECO:0000256" key="9">
    <source>
        <dbReference type="ARBA" id="ARBA00022792"/>
    </source>
</evidence>
<dbReference type="GO" id="GO:0005743">
    <property type="term" value="C:mitochondrial inner membrane"/>
    <property type="evidence" value="ECO:0007669"/>
    <property type="project" value="UniProtKB-SubCell"/>
</dbReference>
<evidence type="ECO:0000256" key="2">
    <source>
        <dbReference type="ARBA" id="ARBA00007866"/>
    </source>
</evidence>
<dbReference type="GO" id="GO:0004129">
    <property type="term" value="F:cytochrome-c oxidase activity"/>
    <property type="evidence" value="ECO:0007669"/>
    <property type="project" value="UniProtKB-EC"/>
</dbReference>
<evidence type="ECO:0000256" key="6">
    <source>
        <dbReference type="ARBA" id="ARBA00022660"/>
    </source>
</evidence>
<evidence type="ECO:0000256" key="5">
    <source>
        <dbReference type="ARBA" id="ARBA00022448"/>
    </source>
</evidence>
<dbReference type="SUPFAM" id="SSF81464">
    <property type="entry name" value="Cytochrome c oxidase subunit II-like, transmembrane region"/>
    <property type="match status" value="1"/>
</dbReference>
<feature type="transmembrane region" description="Helical" evidence="19">
    <location>
        <begin position="21"/>
        <end position="43"/>
    </location>
</feature>
<accession>A0A0A7DSX8</accession>
<dbReference type="PROSITE" id="PS50857">
    <property type="entry name" value="COX2_CUA"/>
    <property type="match status" value="1"/>
</dbReference>
<dbReference type="InterPro" id="IPR001505">
    <property type="entry name" value="Copper_CuA"/>
</dbReference>
<comment type="similarity">
    <text evidence="2 18">Belongs to the cytochrome c oxidase subunit 2 family.</text>
</comment>
<evidence type="ECO:0000256" key="1">
    <source>
        <dbReference type="ARBA" id="ARBA00004448"/>
    </source>
</evidence>
<keyword evidence="5 18" id="KW-0813">Transport</keyword>
<dbReference type="GO" id="GO:0042773">
    <property type="term" value="P:ATP synthesis coupled electron transport"/>
    <property type="evidence" value="ECO:0007669"/>
    <property type="project" value="TreeGrafter"/>
</dbReference>
<dbReference type="Pfam" id="PF00116">
    <property type="entry name" value="COX2"/>
    <property type="match status" value="1"/>
</dbReference>
<keyword evidence="15 18" id="KW-0496">Mitochondrion</keyword>
<dbReference type="InterPro" id="IPR045187">
    <property type="entry name" value="CcO_II"/>
</dbReference>
<dbReference type="Pfam" id="PF02790">
    <property type="entry name" value="COX2_TM"/>
    <property type="match status" value="1"/>
</dbReference>
<dbReference type="PANTHER" id="PTHR22888:SF9">
    <property type="entry name" value="CYTOCHROME C OXIDASE SUBUNIT 2"/>
    <property type="match status" value="1"/>
</dbReference>
<feature type="domain" description="Cytochrome oxidase subunit II copper A binding" evidence="20">
    <location>
        <begin position="92"/>
        <end position="220"/>
    </location>
</feature>
<geneLocation type="mitochondrion" evidence="22"/>
<comment type="subcellular location">
    <subcellularLocation>
        <location evidence="1 18">Mitochondrion inner membrane</location>
        <topology evidence="1 18">Multi-pass membrane protein</topology>
    </subcellularLocation>
</comment>
<name>A0A0A7DSX8_DEMBR</name>
<evidence type="ECO:0000256" key="12">
    <source>
        <dbReference type="ARBA" id="ARBA00022982"/>
    </source>
</evidence>
<dbReference type="GO" id="GO:0005507">
    <property type="term" value="F:copper ion binding"/>
    <property type="evidence" value="ECO:0007669"/>
    <property type="project" value="InterPro"/>
</dbReference>
<dbReference type="EMBL" id="KM114225">
    <property type="protein sequence ID" value="AIW82482.1"/>
    <property type="molecule type" value="Genomic_DNA"/>
</dbReference>
<evidence type="ECO:0000259" key="20">
    <source>
        <dbReference type="PROSITE" id="PS50857"/>
    </source>
</evidence>
<dbReference type="InterPro" id="IPR036257">
    <property type="entry name" value="Cyt_c_oxidase_su2_TM_sf"/>
</dbReference>
<dbReference type="InterPro" id="IPR011759">
    <property type="entry name" value="Cyt_c_oxidase_su2_TM_dom"/>
</dbReference>
<sequence length="221" mass="25646">MPTSLNLGLQESSSNFMKHLNLFHDHILMMIILNSIMVFYWVTTHVLSNKTWTNKYECNELEVFWTSMLIILLMFIALPSMLILYMTEETQNPTLTLKATSNQWYWTYNYPELKNLTYDSFMKKNSPPRLLSVNNSILLPSNKWIRLITTSNDVIHSWAIPSMGIKIDSIPGRLNATLMKIKRSGFITGQCSELCGMNHSFMPIMIQSMNPETFFLNSKNL</sequence>
<keyword evidence="14 18" id="KW-0186">Copper</keyword>
<proteinExistence type="inferred from homology"/>
<dbReference type="PROSITE" id="PS50999">
    <property type="entry name" value="COX2_TM"/>
    <property type="match status" value="1"/>
</dbReference>
<evidence type="ECO:0000259" key="21">
    <source>
        <dbReference type="PROSITE" id="PS50999"/>
    </source>
</evidence>
<organism evidence="22">
    <name type="scientific">Demodex brevis</name>
    <name type="common">Face mite</name>
    <dbReference type="NCBI Taxonomy" id="574145"/>
    <lineage>
        <taxon>Eukaryota</taxon>
        <taxon>Metazoa</taxon>
        <taxon>Ecdysozoa</taxon>
        <taxon>Arthropoda</taxon>
        <taxon>Chelicerata</taxon>
        <taxon>Arachnida</taxon>
        <taxon>Acari</taxon>
        <taxon>Acariformes</taxon>
        <taxon>Trombidiformes</taxon>
        <taxon>Prostigmata</taxon>
        <taxon>Eleutherengona</taxon>
        <taxon>Raphignathae</taxon>
        <taxon>Cheyletoidea</taxon>
        <taxon>Demodicidae</taxon>
        <taxon>Demodex</taxon>
    </lineage>
</organism>
<keyword evidence="8 18" id="KW-0479">Metal-binding</keyword>
<keyword evidence="6 18" id="KW-0679">Respiratory chain</keyword>
<evidence type="ECO:0000256" key="14">
    <source>
        <dbReference type="ARBA" id="ARBA00023008"/>
    </source>
</evidence>
<feature type="transmembrane region" description="Helical" evidence="19">
    <location>
        <begin position="63"/>
        <end position="85"/>
    </location>
</feature>
<keyword evidence="11" id="KW-1278">Translocase</keyword>
<evidence type="ECO:0000256" key="15">
    <source>
        <dbReference type="ARBA" id="ARBA00023128"/>
    </source>
</evidence>
<comment type="cofactor">
    <cofactor evidence="18">
        <name>Cu cation</name>
        <dbReference type="ChEBI" id="CHEBI:23378"/>
    </cofactor>
    <text evidence="18">Binds a copper A center.</text>
</comment>
<keyword evidence="10" id="KW-0460">Magnesium</keyword>